<gene>
    <name evidence="10" type="primary">pfkB</name>
    <name evidence="10" type="ORF">OWO01_02245</name>
</gene>
<evidence type="ECO:0000313" key="10">
    <source>
        <dbReference type="EMBL" id="MCZ0702029.1"/>
    </source>
</evidence>
<dbReference type="GO" id="GO:0016052">
    <property type="term" value="P:carbohydrate catabolic process"/>
    <property type="evidence" value="ECO:0007669"/>
    <property type="project" value="UniProtKB-ARBA"/>
</dbReference>
<keyword evidence="5 7" id="KW-0067">ATP-binding</keyword>
<comment type="similarity">
    <text evidence="1">Belongs to the carbohydrate kinase pfkB family.</text>
</comment>
<name>A0A9J6R8T0_9BACI</name>
<evidence type="ECO:0000256" key="7">
    <source>
        <dbReference type="PIRNR" id="PIRNR000535"/>
    </source>
</evidence>
<dbReference type="GO" id="GO:0008662">
    <property type="term" value="F:1-phosphofructokinase activity"/>
    <property type="evidence" value="ECO:0007669"/>
    <property type="project" value="UniProtKB-UniRule"/>
</dbReference>
<dbReference type="GO" id="GO:0005829">
    <property type="term" value="C:cytosol"/>
    <property type="evidence" value="ECO:0007669"/>
    <property type="project" value="TreeGrafter"/>
</dbReference>
<dbReference type="FunFam" id="3.40.1190.20:FF:000001">
    <property type="entry name" value="Phosphofructokinase"/>
    <property type="match status" value="1"/>
</dbReference>
<dbReference type="EC" id="2.7.1.144" evidence="7"/>
<evidence type="ECO:0000256" key="3">
    <source>
        <dbReference type="ARBA" id="ARBA00022741"/>
    </source>
</evidence>
<reference evidence="10" key="1">
    <citation type="submission" date="2022-11" db="EMBL/GenBank/DDBJ databases">
        <title>WGS of Natronobacillus azotifigens 24KS-1, an anaerobic diazotrophic haloalkaliphile from soda-rich habitats.</title>
        <authorList>
            <person name="Sorokin D.Y."/>
            <person name="Merkel A.Y."/>
        </authorList>
    </citation>
    <scope>NUCLEOTIDE SEQUENCE</scope>
    <source>
        <strain evidence="10">24KS-1</strain>
    </source>
</reference>
<keyword evidence="11" id="KW-1185">Reference proteome</keyword>
<keyword evidence="4 8" id="KW-0418">Kinase</keyword>
<evidence type="ECO:0000256" key="8">
    <source>
        <dbReference type="RuleBase" id="RU369061"/>
    </source>
</evidence>
<feature type="domain" description="Carbohydrate kinase PfkB" evidence="9">
    <location>
        <begin position="10"/>
        <end position="283"/>
    </location>
</feature>
<dbReference type="GO" id="GO:0005524">
    <property type="term" value="F:ATP binding"/>
    <property type="evidence" value="ECO:0007669"/>
    <property type="project" value="UniProtKB-UniRule"/>
</dbReference>
<dbReference type="NCBIfam" id="TIGR03168">
    <property type="entry name" value="1-PFK"/>
    <property type="match status" value="1"/>
</dbReference>
<evidence type="ECO:0000256" key="5">
    <source>
        <dbReference type="ARBA" id="ARBA00022840"/>
    </source>
</evidence>
<organism evidence="10 11">
    <name type="scientific">Natronobacillus azotifigens</name>
    <dbReference type="NCBI Taxonomy" id="472978"/>
    <lineage>
        <taxon>Bacteria</taxon>
        <taxon>Bacillati</taxon>
        <taxon>Bacillota</taxon>
        <taxon>Bacilli</taxon>
        <taxon>Bacillales</taxon>
        <taxon>Bacillaceae</taxon>
        <taxon>Natronobacillus</taxon>
    </lineage>
</organism>
<accession>A0A9J6R8T0</accession>
<dbReference type="RefSeq" id="WP_268778799.1">
    <property type="nucleotide sequence ID" value="NZ_JAPRAT010000003.1"/>
</dbReference>
<keyword evidence="2 7" id="KW-0808">Transferase</keyword>
<dbReference type="InterPro" id="IPR002173">
    <property type="entry name" value="Carboh/pur_kinase_PfkB_CS"/>
</dbReference>
<comment type="similarity">
    <text evidence="7">Belongs to the carbohydrate kinase PfkB family. LacC subfamily.</text>
</comment>
<dbReference type="PANTHER" id="PTHR46566:SF1">
    <property type="entry name" value="1-PHOSPHOFRUCTOKINASE"/>
    <property type="match status" value="1"/>
</dbReference>
<dbReference type="PROSITE" id="PS00584">
    <property type="entry name" value="PFKB_KINASES_2"/>
    <property type="match status" value="1"/>
</dbReference>
<dbReference type="Gene3D" id="3.40.1190.20">
    <property type="match status" value="1"/>
</dbReference>
<dbReference type="Pfam" id="PF00294">
    <property type="entry name" value="PfkB"/>
    <property type="match status" value="1"/>
</dbReference>
<comment type="caution">
    <text evidence="10">The sequence shown here is derived from an EMBL/GenBank/DDBJ whole genome shotgun (WGS) entry which is preliminary data.</text>
</comment>
<dbReference type="Proteomes" id="UP001084197">
    <property type="component" value="Unassembled WGS sequence"/>
</dbReference>
<evidence type="ECO:0000256" key="1">
    <source>
        <dbReference type="ARBA" id="ARBA00005380"/>
    </source>
</evidence>
<comment type="pathway">
    <text evidence="7">Carbohydrate metabolism; D-tagatose 6-phosphate degradation; D-glyceraldehyde 3-phosphate and glycerone phosphate from D-tagatose 6-phosphate: step 1/2.</text>
</comment>
<evidence type="ECO:0000256" key="6">
    <source>
        <dbReference type="ARBA" id="ARBA00047745"/>
    </source>
</evidence>
<keyword evidence="7" id="KW-0423">Lactose metabolism</keyword>
<evidence type="ECO:0000256" key="4">
    <source>
        <dbReference type="ARBA" id="ARBA00022777"/>
    </source>
</evidence>
<comment type="function">
    <text evidence="8">Catalyzes the ATP-dependent phosphorylation of fructose-l-phosphate to fructose-l,6-bisphosphate.</text>
</comment>
<dbReference type="CDD" id="cd01164">
    <property type="entry name" value="FruK_PfkB_like"/>
    <property type="match status" value="1"/>
</dbReference>
<dbReference type="SUPFAM" id="SSF53613">
    <property type="entry name" value="Ribokinase-like"/>
    <property type="match status" value="1"/>
</dbReference>
<proteinExistence type="inferred from homology"/>
<protein>
    <recommendedName>
        <fullName evidence="7">Tagatose-6-phosphate kinase</fullName>
        <ecNumber evidence="7">2.7.1.144</ecNumber>
    </recommendedName>
</protein>
<dbReference type="GO" id="GO:0009024">
    <property type="term" value="F:tagatose-6-phosphate kinase activity"/>
    <property type="evidence" value="ECO:0007669"/>
    <property type="project" value="UniProtKB-EC"/>
</dbReference>
<dbReference type="GO" id="GO:0005988">
    <property type="term" value="P:lactose metabolic process"/>
    <property type="evidence" value="ECO:0007669"/>
    <property type="project" value="UniProtKB-KW"/>
</dbReference>
<dbReference type="InterPro" id="IPR011611">
    <property type="entry name" value="PfkB_dom"/>
</dbReference>
<dbReference type="InterPro" id="IPR017583">
    <property type="entry name" value="Tagatose/fructose_Pkinase"/>
</dbReference>
<sequence>MIYTCTLNPSIDYIVQVSDFMYGELNRGERTDYYPGGKGINVSRVLKRLEIDNTALGFLGDFTGDFIKSFLLKEKIRTDFIEVNGTTRINVKLKSNQETEINGAGPNISDKDLQQLFDQIRQLQPNDILVVAGSIPASVPNDFYVKIAEICTENKVKMIADTSSQALKELLGTKLFLVKPNQHELGELFDVRIDSIENAVYYGKQLQQQGAENVIVSMGGDGAVYISDNNCFIAKAPKGKVINTVGAGDSMVAGFLTAYNKGLEQDDIFRYAVATGSATAFQADLCEKKNVETLLQLVELKKAEF</sequence>
<dbReference type="InterPro" id="IPR022463">
    <property type="entry name" value="1-PFruKinase"/>
</dbReference>
<dbReference type="PIRSF" id="PIRSF000535">
    <property type="entry name" value="1PFK/6PFK/LacC"/>
    <property type="match status" value="1"/>
</dbReference>
<keyword evidence="3 7" id="KW-0547">Nucleotide-binding</keyword>
<dbReference type="GO" id="GO:0044281">
    <property type="term" value="P:small molecule metabolic process"/>
    <property type="evidence" value="ECO:0007669"/>
    <property type="project" value="UniProtKB-ARBA"/>
</dbReference>
<evidence type="ECO:0000259" key="9">
    <source>
        <dbReference type="Pfam" id="PF00294"/>
    </source>
</evidence>
<dbReference type="InterPro" id="IPR029056">
    <property type="entry name" value="Ribokinase-like"/>
</dbReference>
<dbReference type="PANTHER" id="PTHR46566">
    <property type="entry name" value="1-PHOSPHOFRUCTOKINASE-RELATED"/>
    <property type="match status" value="1"/>
</dbReference>
<dbReference type="AlphaFoldDB" id="A0A9J6R8T0"/>
<dbReference type="NCBIfam" id="TIGR03828">
    <property type="entry name" value="pfkB"/>
    <property type="match status" value="1"/>
</dbReference>
<evidence type="ECO:0000313" key="11">
    <source>
        <dbReference type="Proteomes" id="UP001084197"/>
    </source>
</evidence>
<dbReference type="EMBL" id="JAPRAT010000003">
    <property type="protein sequence ID" value="MCZ0702029.1"/>
    <property type="molecule type" value="Genomic_DNA"/>
</dbReference>
<evidence type="ECO:0000256" key="2">
    <source>
        <dbReference type="ARBA" id="ARBA00022679"/>
    </source>
</evidence>
<comment type="catalytic activity">
    <reaction evidence="7">
        <text>D-tagatofuranose 6-phosphate + ATP = D-tagatofuranose 1,6-bisphosphate + ADP + H(+)</text>
        <dbReference type="Rhea" id="RHEA:12420"/>
        <dbReference type="ChEBI" id="CHEBI:15378"/>
        <dbReference type="ChEBI" id="CHEBI:30616"/>
        <dbReference type="ChEBI" id="CHEBI:58694"/>
        <dbReference type="ChEBI" id="CHEBI:58695"/>
        <dbReference type="ChEBI" id="CHEBI:456216"/>
        <dbReference type="EC" id="2.7.1.144"/>
    </reaction>
</comment>
<comment type="catalytic activity">
    <reaction evidence="6 8">
        <text>beta-D-fructose 1-phosphate + ATP = beta-D-fructose 1,6-bisphosphate + ADP + H(+)</text>
        <dbReference type="Rhea" id="RHEA:14213"/>
        <dbReference type="ChEBI" id="CHEBI:15378"/>
        <dbReference type="ChEBI" id="CHEBI:30616"/>
        <dbReference type="ChEBI" id="CHEBI:32966"/>
        <dbReference type="ChEBI" id="CHEBI:138881"/>
        <dbReference type="ChEBI" id="CHEBI:456216"/>
        <dbReference type="EC" id="2.7.1.56"/>
    </reaction>
</comment>